<evidence type="ECO:0000313" key="1">
    <source>
        <dbReference type="EMBL" id="CAA9349361.1"/>
    </source>
</evidence>
<gene>
    <name evidence="1" type="ORF">AVDCRST_MAG36-1859</name>
</gene>
<dbReference type="AlphaFoldDB" id="A0A6J4M5C9"/>
<organism evidence="1">
    <name type="scientific">uncultured Nocardioidaceae bacterium</name>
    <dbReference type="NCBI Taxonomy" id="253824"/>
    <lineage>
        <taxon>Bacteria</taxon>
        <taxon>Bacillati</taxon>
        <taxon>Actinomycetota</taxon>
        <taxon>Actinomycetes</taxon>
        <taxon>Propionibacteriales</taxon>
        <taxon>Nocardioidaceae</taxon>
        <taxon>environmental samples</taxon>
    </lineage>
</organism>
<accession>A0A6J4M5C9</accession>
<protein>
    <submittedName>
        <fullName evidence="1">Uncharacterized protein</fullName>
    </submittedName>
</protein>
<name>A0A6J4M5C9_9ACTN</name>
<dbReference type="EMBL" id="CADCUH010000126">
    <property type="protein sequence ID" value="CAA9349361.1"/>
    <property type="molecule type" value="Genomic_DNA"/>
</dbReference>
<sequence length="33" mass="3566">WVRSSRSVASAWRRRSTASCSRRPASSAVVSAS</sequence>
<reference evidence="1" key="1">
    <citation type="submission" date="2020-02" db="EMBL/GenBank/DDBJ databases">
        <authorList>
            <person name="Meier V. D."/>
        </authorList>
    </citation>
    <scope>NUCLEOTIDE SEQUENCE</scope>
    <source>
        <strain evidence="1">AVDCRST_MAG36</strain>
    </source>
</reference>
<proteinExistence type="predicted"/>
<feature type="non-terminal residue" evidence="1">
    <location>
        <position position="1"/>
    </location>
</feature>
<feature type="non-terminal residue" evidence="1">
    <location>
        <position position="33"/>
    </location>
</feature>